<keyword evidence="3" id="KW-1185">Reference proteome</keyword>
<evidence type="ECO:0000256" key="1">
    <source>
        <dbReference type="SAM" id="Phobius"/>
    </source>
</evidence>
<organism evidence="2 3">
    <name type="scientific">Neobacillus thermocopriae</name>
    <dbReference type="NCBI Taxonomy" id="1215031"/>
    <lineage>
        <taxon>Bacteria</taxon>
        <taxon>Bacillati</taxon>
        <taxon>Bacillota</taxon>
        <taxon>Bacilli</taxon>
        <taxon>Bacillales</taxon>
        <taxon>Bacillaceae</taxon>
        <taxon>Neobacillus</taxon>
    </lineage>
</organism>
<dbReference type="Proteomes" id="UP000481621">
    <property type="component" value="Unassembled WGS sequence"/>
</dbReference>
<evidence type="ECO:0000313" key="2">
    <source>
        <dbReference type="EMBL" id="NEX77585.1"/>
    </source>
</evidence>
<dbReference type="EMBL" id="JAAIUV010000002">
    <property type="protein sequence ID" value="NEX77585.1"/>
    <property type="molecule type" value="Genomic_DNA"/>
</dbReference>
<sequence>MSTILNFLLTILFIMPFVGFFLVFFMSKIWTKNHKKSFHIAIDYTTILFIISVYFLMNTIWGKSFIWLILLVIIMIAIVFVIVHWRIKEEIILTKVTKGIWRFNFLLFTIAYITLTLYGLILRALTFTFS</sequence>
<reference evidence="2" key="1">
    <citation type="submission" date="2020-02" db="EMBL/GenBank/DDBJ databases">
        <title>Bacillus sedimentmangrovi sp. nov., isolated from sediment of the mangrove ecosystem.</title>
        <authorList>
            <person name="Liu G."/>
        </authorList>
    </citation>
    <scope>NUCLEOTIDE SEQUENCE [LARGE SCALE GENOMIC DNA]</scope>
    <source>
        <strain evidence="2">SgZ-7</strain>
    </source>
</reference>
<comment type="caution">
    <text evidence="2">The sequence shown here is derived from an EMBL/GenBank/DDBJ whole genome shotgun (WGS) entry which is preliminary data.</text>
</comment>
<keyword evidence="1" id="KW-0472">Membrane</keyword>
<feature type="transmembrane region" description="Helical" evidence="1">
    <location>
        <begin position="64"/>
        <end position="85"/>
    </location>
</feature>
<feature type="transmembrane region" description="Helical" evidence="1">
    <location>
        <begin position="105"/>
        <end position="125"/>
    </location>
</feature>
<keyword evidence="1" id="KW-1133">Transmembrane helix</keyword>
<protein>
    <submittedName>
        <fullName evidence="2">DUF3397 domain-containing protein</fullName>
    </submittedName>
</protein>
<name>A0A6B3TKX2_9BACI</name>
<gene>
    <name evidence="2" type="ORF">G4Z05_01630</name>
</gene>
<accession>A0A6B3TKX2</accession>
<dbReference type="Pfam" id="PF11877">
    <property type="entry name" value="DUF3397"/>
    <property type="match status" value="1"/>
</dbReference>
<evidence type="ECO:0000313" key="3">
    <source>
        <dbReference type="Proteomes" id="UP000481621"/>
    </source>
</evidence>
<feature type="transmembrane region" description="Helical" evidence="1">
    <location>
        <begin position="38"/>
        <end position="58"/>
    </location>
</feature>
<feature type="transmembrane region" description="Helical" evidence="1">
    <location>
        <begin position="6"/>
        <end position="26"/>
    </location>
</feature>
<dbReference type="InterPro" id="IPR024515">
    <property type="entry name" value="DUF3397"/>
</dbReference>
<dbReference type="PIRSF" id="PIRSF030092">
    <property type="entry name" value="UCP030092"/>
    <property type="match status" value="1"/>
</dbReference>
<dbReference type="AlphaFoldDB" id="A0A6B3TKX2"/>
<dbReference type="InterPro" id="IPR016945">
    <property type="entry name" value="UCP030092"/>
</dbReference>
<keyword evidence="1" id="KW-0812">Transmembrane</keyword>
<dbReference type="RefSeq" id="WP_163250173.1">
    <property type="nucleotide sequence ID" value="NZ_JAAIUV010000002.1"/>
</dbReference>
<proteinExistence type="predicted"/>